<protein>
    <submittedName>
        <fullName evidence="3">Sulfite exporter TauE/SafE family protein</fullName>
    </submittedName>
</protein>
<dbReference type="PANTHER" id="PTHR42208:SF1">
    <property type="entry name" value="HEAVY METAL TRANSPORTER"/>
    <property type="match status" value="1"/>
</dbReference>
<keyword evidence="1" id="KW-0812">Transmembrane</keyword>
<dbReference type="PANTHER" id="PTHR42208">
    <property type="entry name" value="HEAVY METAL TRANSPORTER-RELATED"/>
    <property type="match status" value="1"/>
</dbReference>
<reference evidence="3 4" key="1">
    <citation type="journal article" date="2014" name="BMC Genomics">
        <title>Comparison of environmental and isolate Sulfobacillus genomes reveals diverse carbon, sulfur, nitrogen, and hydrogen metabolisms.</title>
        <authorList>
            <person name="Justice N.B."/>
            <person name="Norman A."/>
            <person name="Brown C.T."/>
            <person name="Singh A."/>
            <person name="Thomas B.C."/>
            <person name="Banfield J.F."/>
        </authorList>
    </citation>
    <scope>NUCLEOTIDE SEQUENCE [LARGE SCALE GENOMIC DNA]</scope>
    <source>
        <strain evidence="3">AMDSBA5</strain>
    </source>
</reference>
<evidence type="ECO:0000313" key="4">
    <source>
        <dbReference type="Proteomes" id="UP000242705"/>
    </source>
</evidence>
<dbReference type="Proteomes" id="UP000242705">
    <property type="component" value="Unassembled WGS sequence"/>
</dbReference>
<accession>A0A2T2WSC9</accession>
<dbReference type="EMBL" id="PXYX01000035">
    <property type="protein sequence ID" value="PSR25148.1"/>
    <property type="molecule type" value="Genomic_DNA"/>
</dbReference>
<name>A0A2T2WSC9_SULTH</name>
<keyword evidence="1" id="KW-1133">Transmembrane helix</keyword>
<dbReference type="InterPro" id="IPR039447">
    <property type="entry name" value="UreH-like_TM_dom"/>
</dbReference>
<dbReference type="AlphaFoldDB" id="A0A2T2WSC9"/>
<evidence type="ECO:0000313" key="3">
    <source>
        <dbReference type="EMBL" id="PSR25148.1"/>
    </source>
</evidence>
<comment type="caution">
    <text evidence="3">The sequence shown here is derived from an EMBL/GenBank/DDBJ whole genome shotgun (WGS) entry which is preliminary data.</text>
</comment>
<feature type="domain" description="Urease accessory protein UreH-like transmembrane" evidence="2">
    <location>
        <begin position="9"/>
        <end position="222"/>
    </location>
</feature>
<proteinExistence type="predicted"/>
<sequence>MMGALLLWALGVGLLQGFLHCTGMCGPFVLAFSMSYRNQSAQTVHPPKYVIQSHLAHNLGRILSFTIMGAIFGALGHFVNTAGHATGLDAAAGILGGGMMILWALDELKTGHGGGFMEKWSLLQWGPIKKTFRKLMTIRSPRAAFIAGLILGIHPCGLIFAMLLSAAATASPLSGALILLAFGIGTSPALLSVAIAGWYGSKRLQGRKFSYLAAGLIALSGIIFMLRGLAVNGWIPEVNPWLF</sequence>
<feature type="transmembrane region" description="Helical" evidence="1">
    <location>
        <begin position="211"/>
        <end position="235"/>
    </location>
</feature>
<dbReference type="Pfam" id="PF13386">
    <property type="entry name" value="DsbD_2"/>
    <property type="match status" value="1"/>
</dbReference>
<evidence type="ECO:0000256" key="1">
    <source>
        <dbReference type="SAM" id="Phobius"/>
    </source>
</evidence>
<feature type="transmembrane region" description="Helical" evidence="1">
    <location>
        <begin position="176"/>
        <end position="199"/>
    </location>
</feature>
<gene>
    <name evidence="3" type="ORF">C7B47_13000</name>
</gene>
<organism evidence="3 4">
    <name type="scientific">Sulfobacillus thermosulfidooxidans</name>
    <dbReference type="NCBI Taxonomy" id="28034"/>
    <lineage>
        <taxon>Bacteria</taxon>
        <taxon>Bacillati</taxon>
        <taxon>Bacillota</taxon>
        <taxon>Clostridia</taxon>
        <taxon>Eubacteriales</taxon>
        <taxon>Clostridiales Family XVII. Incertae Sedis</taxon>
        <taxon>Sulfobacillus</taxon>
    </lineage>
</organism>
<feature type="transmembrane region" description="Helical" evidence="1">
    <location>
        <begin position="143"/>
        <end position="164"/>
    </location>
</feature>
<evidence type="ECO:0000259" key="2">
    <source>
        <dbReference type="Pfam" id="PF13386"/>
    </source>
</evidence>
<keyword evidence="1" id="KW-0472">Membrane</keyword>
<feature type="transmembrane region" description="Helical" evidence="1">
    <location>
        <begin position="55"/>
        <end position="75"/>
    </location>
</feature>